<dbReference type="PANTHER" id="PTHR31956:SF1">
    <property type="entry name" value="NON-SPECIFIC PHOSPHOLIPASE C1"/>
    <property type="match status" value="1"/>
</dbReference>
<organism evidence="2 3">
    <name type="scientific">Candidatus Acidiferrum panamense</name>
    <dbReference type="NCBI Taxonomy" id="2741543"/>
    <lineage>
        <taxon>Bacteria</taxon>
        <taxon>Pseudomonadati</taxon>
        <taxon>Acidobacteriota</taxon>
        <taxon>Terriglobia</taxon>
        <taxon>Candidatus Acidiferrales</taxon>
        <taxon>Candidatus Acidiferrum</taxon>
    </lineage>
</organism>
<proteinExistence type="predicted"/>
<dbReference type="InterPro" id="IPR017850">
    <property type="entry name" value="Alkaline_phosphatase_core_sf"/>
</dbReference>
<evidence type="ECO:0008006" key="4">
    <source>
        <dbReference type="Google" id="ProtNLM"/>
    </source>
</evidence>
<dbReference type="InterPro" id="IPR007312">
    <property type="entry name" value="Phosphoesterase"/>
</dbReference>
<comment type="caution">
    <text evidence="2">The sequence shown here is derived from an EMBL/GenBank/DDBJ whole genome shotgun (WGS) entry which is preliminary data.</text>
</comment>
<keyword evidence="1" id="KW-0378">Hydrolase</keyword>
<dbReference type="Gene3D" id="3.40.720.10">
    <property type="entry name" value="Alkaline Phosphatase, subunit A"/>
    <property type="match status" value="1"/>
</dbReference>
<reference evidence="2" key="1">
    <citation type="submission" date="2020-06" db="EMBL/GenBank/DDBJ databases">
        <title>Legume-microbial interactions unlock mineral nutrients during tropical forest succession.</title>
        <authorList>
            <person name="Epihov D.Z."/>
        </authorList>
    </citation>
    <scope>NUCLEOTIDE SEQUENCE [LARGE SCALE GENOMIC DNA]</scope>
    <source>
        <strain evidence="2">Pan2503</strain>
    </source>
</reference>
<protein>
    <recommendedName>
        <fullName evidence="4">Phospholipase C</fullName>
    </recommendedName>
</protein>
<dbReference type="GO" id="GO:0042578">
    <property type="term" value="F:phosphoric ester hydrolase activity"/>
    <property type="evidence" value="ECO:0007669"/>
    <property type="project" value="UniProtKB-ARBA"/>
</dbReference>
<dbReference type="EMBL" id="JACDQQ010002598">
    <property type="protein sequence ID" value="MBA0088628.1"/>
    <property type="molecule type" value="Genomic_DNA"/>
</dbReference>
<dbReference type="PANTHER" id="PTHR31956">
    <property type="entry name" value="NON-SPECIFIC PHOSPHOLIPASE C4-RELATED"/>
    <property type="match status" value="1"/>
</dbReference>
<gene>
    <name evidence="2" type="ORF">HRJ53_26875</name>
</gene>
<accession>A0A7V8NWB8</accession>
<evidence type="ECO:0000313" key="3">
    <source>
        <dbReference type="Proteomes" id="UP000567293"/>
    </source>
</evidence>
<keyword evidence="3" id="KW-1185">Reference proteome</keyword>
<evidence type="ECO:0000256" key="1">
    <source>
        <dbReference type="ARBA" id="ARBA00022801"/>
    </source>
</evidence>
<dbReference type="AlphaFoldDB" id="A0A7V8NWB8"/>
<dbReference type="Pfam" id="PF04185">
    <property type="entry name" value="Phosphoesterase"/>
    <property type="match status" value="1"/>
</dbReference>
<evidence type="ECO:0000313" key="2">
    <source>
        <dbReference type="EMBL" id="MBA0088628.1"/>
    </source>
</evidence>
<name>A0A7V8NWB8_9BACT</name>
<dbReference type="Proteomes" id="UP000567293">
    <property type="component" value="Unassembled WGS sequence"/>
</dbReference>
<sequence length="208" mass="22481">MDDGTGNDDHPHADIRNGDAFLAAVFHAVAGGPAWDKTVLIINFDEWGGFFEHVAPPRVTAPNHVDSDEVTGRVLLGFRVPTVVVSPFTRNTAGTPEVNHTVFDHTSVLKLIEWRWGVPPLTARDASPLIGNFATALNFSAPNASVPTVPLPRPVLAAPCFENIVGLLTPSKPPAGTSAPKNRTPWAVLSAWSGMNEWRRQLKFPAVR</sequence>